<dbReference type="InterPro" id="IPR029044">
    <property type="entry name" value="Nucleotide-diphossugar_trans"/>
</dbReference>
<dbReference type="Pfam" id="PF00535">
    <property type="entry name" value="Glycos_transf_2"/>
    <property type="match status" value="1"/>
</dbReference>
<name>A0ABV9PUL6_9BACL</name>
<dbReference type="InterPro" id="IPR001173">
    <property type="entry name" value="Glyco_trans_2-like"/>
</dbReference>
<dbReference type="EMBL" id="JBHSHC010000002">
    <property type="protein sequence ID" value="MFC4765814.1"/>
    <property type="molecule type" value="Genomic_DNA"/>
</dbReference>
<dbReference type="PANTHER" id="PTHR43630:SF2">
    <property type="entry name" value="GLYCOSYLTRANSFERASE"/>
    <property type="match status" value="1"/>
</dbReference>
<reference evidence="4" key="1">
    <citation type="journal article" date="2019" name="Int. J. Syst. Evol. Microbiol.">
        <title>The Global Catalogue of Microorganisms (GCM) 10K type strain sequencing project: providing services to taxonomists for standard genome sequencing and annotation.</title>
        <authorList>
            <consortium name="The Broad Institute Genomics Platform"/>
            <consortium name="The Broad Institute Genome Sequencing Center for Infectious Disease"/>
            <person name="Wu L."/>
            <person name="Ma J."/>
        </authorList>
    </citation>
    <scope>NUCLEOTIDE SEQUENCE [LARGE SCALE GENOMIC DNA]</scope>
    <source>
        <strain evidence="4">WYCCWR 12678</strain>
    </source>
</reference>
<evidence type="ECO:0000259" key="2">
    <source>
        <dbReference type="Pfam" id="PF08241"/>
    </source>
</evidence>
<keyword evidence="4" id="KW-1185">Reference proteome</keyword>
<dbReference type="Pfam" id="PF08241">
    <property type="entry name" value="Methyltransf_11"/>
    <property type="match status" value="1"/>
</dbReference>
<evidence type="ECO:0000313" key="3">
    <source>
        <dbReference type="EMBL" id="MFC4765814.1"/>
    </source>
</evidence>
<dbReference type="SUPFAM" id="SSF53335">
    <property type="entry name" value="S-adenosyl-L-methionine-dependent methyltransferases"/>
    <property type="match status" value="1"/>
</dbReference>
<dbReference type="SUPFAM" id="SSF53448">
    <property type="entry name" value="Nucleotide-diphospho-sugar transferases"/>
    <property type="match status" value="1"/>
</dbReference>
<keyword evidence="3" id="KW-0328">Glycosyltransferase</keyword>
<dbReference type="RefSeq" id="WP_380023362.1">
    <property type="nucleotide sequence ID" value="NZ_JBHSHC010000002.1"/>
</dbReference>
<dbReference type="Gene3D" id="3.90.550.10">
    <property type="entry name" value="Spore Coat Polysaccharide Biosynthesis Protein SpsA, Chain A"/>
    <property type="match status" value="1"/>
</dbReference>
<comment type="caution">
    <text evidence="3">The sequence shown here is derived from an EMBL/GenBank/DDBJ whole genome shotgun (WGS) entry which is preliminary data.</text>
</comment>
<sequence length="432" mass="50226">MTNRPKVTAMYYVKNEEEFAPYSILSIYNVVDEIVVVDNGSTDRTRERLSAFDKIRWFEYQTEDFSELGNFALSKCQGEWILKLDADEVFYQEIEEVLPVLTEYDQIDGYTCLFFNLMFGWDQMQNVSKDDGRFQRIFLFQNRPGIKYINPIHESLIGIGSVIAESGLDYVHYGYAKPMEFILSKLKQYARKMGEPYFYEGRTAKHLLEQAERRPFPFEHPEVIKEYIKQKGYSGGTPKPRKDIQQLRQYLDQIVASKDTRIEQKPENKGRSLEIGALPSCISLGFEHLDIRPLPHVNIVGDIRNIPVEDNTYDQVIVPGYLMEHLPYHDIVKALGECCRVAKAGGYVMVRVYDGRQIATAYAKGEISNENFNKLIFGDDRQGWERHRCILDNATIREMMAKAGFENINLEYYENWMIQIAGRKPVSQRDVE</sequence>
<proteinExistence type="predicted"/>
<feature type="domain" description="Methyltransferase type 11" evidence="2">
    <location>
        <begin position="299"/>
        <end position="349"/>
    </location>
</feature>
<dbReference type="Gene3D" id="3.40.50.150">
    <property type="entry name" value="Vaccinia Virus protein VP39"/>
    <property type="match status" value="1"/>
</dbReference>
<dbReference type="Proteomes" id="UP001596002">
    <property type="component" value="Unassembled WGS sequence"/>
</dbReference>
<dbReference type="InterPro" id="IPR029063">
    <property type="entry name" value="SAM-dependent_MTases_sf"/>
</dbReference>
<dbReference type="PANTHER" id="PTHR43630">
    <property type="entry name" value="POLY-BETA-1,6-N-ACETYL-D-GLUCOSAMINE SYNTHASE"/>
    <property type="match status" value="1"/>
</dbReference>
<dbReference type="EC" id="2.4.-.-" evidence="3"/>
<gene>
    <name evidence="3" type="ORF">ACFO8Q_00130</name>
</gene>
<evidence type="ECO:0000313" key="4">
    <source>
        <dbReference type="Proteomes" id="UP001596002"/>
    </source>
</evidence>
<dbReference type="CDD" id="cd02511">
    <property type="entry name" value="Beta4Glucosyltransferase"/>
    <property type="match status" value="1"/>
</dbReference>
<accession>A0ABV9PUL6</accession>
<keyword evidence="3" id="KW-0808">Transferase</keyword>
<feature type="domain" description="Glycosyltransferase 2-like" evidence="1">
    <location>
        <begin position="13"/>
        <end position="112"/>
    </location>
</feature>
<evidence type="ECO:0000259" key="1">
    <source>
        <dbReference type="Pfam" id="PF00535"/>
    </source>
</evidence>
<dbReference type="GO" id="GO:0016757">
    <property type="term" value="F:glycosyltransferase activity"/>
    <property type="evidence" value="ECO:0007669"/>
    <property type="project" value="UniProtKB-KW"/>
</dbReference>
<organism evidence="3 4">
    <name type="scientific">Effusibacillus consociatus</name>
    <dbReference type="NCBI Taxonomy" id="1117041"/>
    <lineage>
        <taxon>Bacteria</taxon>
        <taxon>Bacillati</taxon>
        <taxon>Bacillota</taxon>
        <taxon>Bacilli</taxon>
        <taxon>Bacillales</taxon>
        <taxon>Alicyclobacillaceae</taxon>
        <taxon>Effusibacillus</taxon>
    </lineage>
</organism>
<protein>
    <submittedName>
        <fullName evidence="3">Glycosyltransferase</fullName>
        <ecNumber evidence="3">2.4.-.-</ecNumber>
    </submittedName>
</protein>
<dbReference type="InterPro" id="IPR013216">
    <property type="entry name" value="Methyltransf_11"/>
</dbReference>